<protein>
    <submittedName>
        <fullName evidence="7">Phosphotyrosine protein phosphatase</fullName>
    </submittedName>
</protein>
<comment type="caution">
    <text evidence="7">The sequence shown here is derived from an EMBL/GenBank/DDBJ whole genome shotgun (WGS) entry which is preliminary data.</text>
</comment>
<reference evidence="7 8" key="1">
    <citation type="submission" date="2018-05" db="EMBL/GenBank/DDBJ databases">
        <title>Spiribacter halobius sp. nov., a moderately halophilic bacterium isolated from marine solar saltern.</title>
        <authorList>
            <person name="Zheng W.-S."/>
            <person name="Lu D.-C."/>
            <person name="Du Z.-J."/>
        </authorList>
    </citation>
    <scope>NUCLEOTIDE SEQUENCE [LARGE SCALE GENOMIC DNA]</scope>
    <source>
        <strain evidence="7 8">E85</strain>
    </source>
</reference>
<dbReference type="PRINTS" id="PR00719">
    <property type="entry name" value="LMWPTPASE"/>
</dbReference>
<dbReference type="PANTHER" id="PTHR47439:SF1">
    <property type="entry name" value="ACID PHOSPHATASE"/>
    <property type="match status" value="1"/>
</dbReference>
<feature type="active site" description="Nucleophile" evidence="4">
    <location>
        <position position="8"/>
    </location>
</feature>
<dbReference type="Proteomes" id="UP000245474">
    <property type="component" value="Unassembled WGS sequence"/>
</dbReference>
<dbReference type="InterPro" id="IPR052995">
    <property type="entry name" value="LMW-PTP"/>
</dbReference>
<dbReference type="AlphaFoldDB" id="A0A2U2N1Y9"/>
<gene>
    <name evidence="7" type="ORF">DEM34_09140</name>
</gene>
<feature type="active site" evidence="4">
    <location>
        <position position="14"/>
    </location>
</feature>
<feature type="domain" description="Phosphotyrosine protein phosphatase I" evidence="6">
    <location>
        <begin position="2"/>
        <end position="151"/>
    </location>
</feature>
<dbReference type="RefSeq" id="WP_109678471.1">
    <property type="nucleotide sequence ID" value="NZ_CP086615.1"/>
</dbReference>
<keyword evidence="2" id="KW-0378">Hydrolase</keyword>
<dbReference type="CDD" id="cd16343">
    <property type="entry name" value="LMWPTP"/>
    <property type="match status" value="1"/>
</dbReference>
<dbReference type="InterPro" id="IPR036196">
    <property type="entry name" value="Ptyr_pPase_sf"/>
</dbReference>
<dbReference type="SUPFAM" id="SSF52788">
    <property type="entry name" value="Phosphotyrosine protein phosphatases I"/>
    <property type="match status" value="1"/>
</dbReference>
<dbReference type="PANTHER" id="PTHR47439">
    <property type="entry name" value="LOW MOLECULAR WEIGHT PHOSPHOTYROSINE PROTEIN PHOSPHATASE-RELATED"/>
    <property type="match status" value="1"/>
</dbReference>
<comment type="similarity">
    <text evidence="1">Belongs to the low molecular weight phosphotyrosine protein phosphatase family.</text>
</comment>
<evidence type="ECO:0000256" key="3">
    <source>
        <dbReference type="ARBA" id="ARBA00022912"/>
    </source>
</evidence>
<name>A0A2U2N1Y9_9GAMM</name>
<feature type="region of interest" description="Disordered" evidence="5">
    <location>
        <begin position="35"/>
        <end position="54"/>
    </location>
</feature>
<accession>A0A2U2N1Y9</accession>
<keyword evidence="8" id="KW-1185">Reference proteome</keyword>
<dbReference type="Pfam" id="PF01451">
    <property type="entry name" value="LMWPc"/>
    <property type="match status" value="1"/>
</dbReference>
<dbReference type="EMBL" id="QFFI01000012">
    <property type="protein sequence ID" value="PWG63231.1"/>
    <property type="molecule type" value="Genomic_DNA"/>
</dbReference>
<evidence type="ECO:0000256" key="2">
    <source>
        <dbReference type="ARBA" id="ARBA00022801"/>
    </source>
</evidence>
<evidence type="ECO:0000256" key="4">
    <source>
        <dbReference type="PIRSR" id="PIRSR617867-1"/>
    </source>
</evidence>
<proteinExistence type="inferred from homology"/>
<sequence length="164" mass="18316">MVRVLFVCMGNICRSPTAEGIFRELLRREGLEEAVETDSAGTHGYHVGRPPDPRAQEAAARRGVDISDLRARAVDSFDFEAFDYILAMDEANLEWLRAEAPSAAHERIRPLLDYARRHDATEVPDPYYGGRGGFEHVLDLVEDAAQGLLEAMRREHGLAASPRQ</sequence>
<keyword evidence="3" id="KW-0904">Protein phosphatase</keyword>
<organism evidence="7 8">
    <name type="scientific">Sediminicurvatus halobius</name>
    <dbReference type="NCBI Taxonomy" id="2182432"/>
    <lineage>
        <taxon>Bacteria</taxon>
        <taxon>Pseudomonadati</taxon>
        <taxon>Pseudomonadota</taxon>
        <taxon>Gammaproteobacteria</taxon>
        <taxon>Chromatiales</taxon>
        <taxon>Ectothiorhodospiraceae</taxon>
        <taxon>Sediminicurvatus</taxon>
    </lineage>
</organism>
<dbReference type="OrthoDB" id="9784339at2"/>
<evidence type="ECO:0000313" key="7">
    <source>
        <dbReference type="EMBL" id="PWG63231.1"/>
    </source>
</evidence>
<evidence type="ECO:0000256" key="1">
    <source>
        <dbReference type="ARBA" id="ARBA00011063"/>
    </source>
</evidence>
<evidence type="ECO:0000259" key="6">
    <source>
        <dbReference type="SMART" id="SM00226"/>
    </source>
</evidence>
<dbReference type="InterPro" id="IPR023485">
    <property type="entry name" value="Ptyr_pPase"/>
</dbReference>
<dbReference type="Gene3D" id="3.40.50.2300">
    <property type="match status" value="1"/>
</dbReference>
<dbReference type="SMART" id="SM00226">
    <property type="entry name" value="LMWPc"/>
    <property type="match status" value="1"/>
</dbReference>
<feature type="active site" description="Proton donor" evidence="4">
    <location>
        <position position="125"/>
    </location>
</feature>
<dbReference type="InterPro" id="IPR017867">
    <property type="entry name" value="Tyr_phospatase_low_mol_wt"/>
</dbReference>
<evidence type="ECO:0000256" key="5">
    <source>
        <dbReference type="SAM" id="MobiDB-lite"/>
    </source>
</evidence>
<dbReference type="GO" id="GO:0004725">
    <property type="term" value="F:protein tyrosine phosphatase activity"/>
    <property type="evidence" value="ECO:0007669"/>
    <property type="project" value="InterPro"/>
</dbReference>
<dbReference type="FunFam" id="3.40.50.2300:FF:000113">
    <property type="entry name" value="Low molecular weight protein-tyrosine-phosphatase"/>
    <property type="match status" value="1"/>
</dbReference>
<evidence type="ECO:0000313" key="8">
    <source>
        <dbReference type="Proteomes" id="UP000245474"/>
    </source>
</evidence>